<reference evidence="7" key="1">
    <citation type="journal article" date="2017" name="Genome Biol.">
        <title>Comparative genomics reveals high biological diversity and specific adaptations in the industrially and medically important fungal genus Aspergillus.</title>
        <authorList>
            <person name="de Vries R.P."/>
            <person name="Riley R."/>
            <person name="Wiebenga A."/>
            <person name="Aguilar-Osorio G."/>
            <person name="Amillis S."/>
            <person name="Uchima C.A."/>
            <person name="Anderluh G."/>
            <person name="Asadollahi M."/>
            <person name="Askin M."/>
            <person name="Barry K."/>
            <person name="Battaglia E."/>
            <person name="Bayram O."/>
            <person name="Benocci T."/>
            <person name="Braus-Stromeyer S.A."/>
            <person name="Caldana C."/>
            <person name="Canovas D."/>
            <person name="Cerqueira G.C."/>
            <person name="Chen F."/>
            <person name="Chen W."/>
            <person name="Choi C."/>
            <person name="Clum A."/>
            <person name="Dos Santos R.A."/>
            <person name="Damasio A.R."/>
            <person name="Diallinas G."/>
            <person name="Emri T."/>
            <person name="Fekete E."/>
            <person name="Flipphi M."/>
            <person name="Freyberg S."/>
            <person name="Gallo A."/>
            <person name="Gournas C."/>
            <person name="Habgood R."/>
            <person name="Hainaut M."/>
            <person name="Harispe M.L."/>
            <person name="Henrissat B."/>
            <person name="Hilden K.S."/>
            <person name="Hope R."/>
            <person name="Hossain A."/>
            <person name="Karabika E."/>
            <person name="Karaffa L."/>
            <person name="Karanyi Z."/>
            <person name="Krasevec N."/>
            <person name="Kuo A."/>
            <person name="Kusch H."/>
            <person name="LaButti K."/>
            <person name="Lagendijk E.L."/>
            <person name="Lapidus A."/>
            <person name="Levasseur A."/>
            <person name="Lindquist E."/>
            <person name="Lipzen A."/>
            <person name="Logrieco A.F."/>
            <person name="MacCabe A."/>
            <person name="Maekelae M.R."/>
            <person name="Malavazi I."/>
            <person name="Melin P."/>
            <person name="Meyer V."/>
            <person name="Mielnichuk N."/>
            <person name="Miskei M."/>
            <person name="Molnar A.P."/>
            <person name="Mule G."/>
            <person name="Ngan C.Y."/>
            <person name="Orejas M."/>
            <person name="Orosz E."/>
            <person name="Ouedraogo J.P."/>
            <person name="Overkamp K.M."/>
            <person name="Park H.-S."/>
            <person name="Perrone G."/>
            <person name="Piumi F."/>
            <person name="Punt P.J."/>
            <person name="Ram A.F."/>
            <person name="Ramon A."/>
            <person name="Rauscher S."/>
            <person name="Record E."/>
            <person name="Riano-Pachon D.M."/>
            <person name="Robert V."/>
            <person name="Roehrig J."/>
            <person name="Ruller R."/>
            <person name="Salamov A."/>
            <person name="Salih N.S."/>
            <person name="Samson R.A."/>
            <person name="Sandor E."/>
            <person name="Sanguinetti M."/>
            <person name="Schuetze T."/>
            <person name="Sepcic K."/>
            <person name="Shelest E."/>
            <person name="Sherlock G."/>
            <person name="Sophianopoulou V."/>
            <person name="Squina F.M."/>
            <person name="Sun H."/>
            <person name="Susca A."/>
            <person name="Todd R.B."/>
            <person name="Tsang A."/>
            <person name="Unkles S.E."/>
            <person name="van de Wiele N."/>
            <person name="van Rossen-Uffink D."/>
            <person name="Oliveira J.V."/>
            <person name="Vesth T.C."/>
            <person name="Visser J."/>
            <person name="Yu J.-H."/>
            <person name="Zhou M."/>
            <person name="Andersen M.R."/>
            <person name="Archer D.B."/>
            <person name="Baker S.E."/>
            <person name="Benoit I."/>
            <person name="Brakhage A.A."/>
            <person name="Braus G.H."/>
            <person name="Fischer R."/>
            <person name="Frisvad J.C."/>
            <person name="Goldman G.H."/>
            <person name="Houbraken J."/>
            <person name="Oakley B."/>
            <person name="Pocsi I."/>
            <person name="Scazzocchio C."/>
            <person name="Seiboth B."/>
            <person name="vanKuyk P.A."/>
            <person name="Wortman J."/>
            <person name="Dyer P.S."/>
            <person name="Grigoriev I.V."/>
        </authorList>
    </citation>
    <scope>NUCLEOTIDE SEQUENCE [LARGE SCALE GENOMIC DNA]</scope>
    <source>
        <strain evidence="7">ITEM 5010</strain>
    </source>
</reference>
<evidence type="ECO:0000256" key="4">
    <source>
        <dbReference type="SAM" id="MobiDB-lite"/>
    </source>
</evidence>
<evidence type="ECO:0000313" key="7">
    <source>
        <dbReference type="Proteomes" id="UP000188318"/>
    </source>
</evidence>
<dbReference type="AlphaFoldDB" id="A0A1R3R644"/>
<evidence type="ECO:0000256" key="2">
    <source>
        <dbReference type="ARBA" id="ARBA00022679"/>
    </source>
</evidence>
<dbReference type="InterPro" id="IPR013024">
    <property type="entry name" value="GGCT-like"/>
</dbReference>
<dbReference type="InterPro" id="IPR009288">
    <property type="entry name" value="AIG2-like_dom"/>
</dbReference>
<dbReference type="VEuPathDB" id="FungiDB:ASPCADRAFT_135565"/>
<name>A0A1R3R644_ASPC5</name>
<dbReference type="EMBL" id="KV907639">
    <property type="protein sequence ID" value="OOF89950.1"/>
    <property type="molecule type" value="Genomic_DNA"/>
</dbReference>
<feature type="region of interest" description="Disordered" evidence="4">
    <location>
        <begin position="1"/>
        <end position="30"/>
    </location>
</feature>
<organism evidence="6 7">
    <name type="scientific">Aspergillus carbonarius (strain ITEM 5010)</name>
    <dbReference type="NCBI Taxonomy" id="602072"/>
    <lineage>
        <taxon>Eukaryota</taxon>
        <taxon>Fungi</taxon>
        <taxon>Dikarya</taxon>
        <taxon>Ascomycota</taxon>
        <taxon>Pezizomycotina</taxon>
        <taxon>Eurotiomycetes</taxon>
        <taxon>Eurotiomycetidae</taxon>
        <taxon>Eurotiales</taxon>
        <taxon>Aspergillaceae</taxon>
        <taxon>Aspergillus</taxon>
        <taxon>Aspergillus subgen. Circumdati</taxon>
    </lineage>
</organism>
<dbReference type="CDD" id="cd06661">
    <property type="entry name" value="GGCT_like"/>
    <property type="match status" value="1"/>
</dbReference>
<accession>A0A1R3R644</accession>
<sequence>MASLATSLQTSSLPQATSTPITAERESVADTHHRPDLFQSPYFFFYGMLTDPTTLAKVLKLRDRPGLRPAMIMEHGMRLWGEFPALLDGHPEKPIQGVAYEIRSQEEEDRLVEYETDMYRKKGCVIEFRDGSKVPGVTFVWNADPGLLRDSSLDLKDWLLEQRDGCGGDLLGL</sequence>
<comment type="similarity">
    <text evidence="1">Belongs to the gamma-glutamylcyclotransferase family.</text>
</comment>
<dbReference type="OrthoDB" id="3262926at2759"/>
<dbReference type="InterPro" id="IPR036568">
    <property type="entry name" value="GGCT-like_sf"/>
</dbReference>
<dbReference type="OMA" id="FAMIPEG"/>
<evidence type="ECO:0000259" key="5">
    <source>
        <dbReference type="Pfam" id="PF06094"/>
    </source>
</evidence>
<dbReference type="SUPFAM" id="SSF110857">
    <property type="entry name" value="Gamma-glutamyl cyclotransferase-like"/>
    <property type="match status" value="1"/>
</dbReference>
<dbReference type="Proteomes" id="UP000188318">
    <property type="component" value="Unassembled WGS sequence"/>
</dbReference>
<keyword evidence="7" id="KW-1185">Reference proteome</keyword>
<dbReference type="Gene3D" id="3.10.490.10">
    <property type="entry name" value="Gamma-glutamyl cyclotransferase-like"/>
    <property type="match status" value="1"/>
</dbReference>
<evidence type="ECO:0000313" key="6">
    <source>
        <dbReference type="EMBL" id="OOF89950.1"/>
    </source>
</evidence>
<dbReference type="GO" id="GO:0016740">
    <property type="term" value="F:transferase activity"/>
    <property type="evidence" value="ECO:0007669"/>
    <property type="project" value="UniProtKB-KW"/>
</dbReference>
<dbReference type="InterPro" id="IPR045038">
    <property type="entry name" value="AIG2-like"/>
</dbReference>
<protein>
    <recommendedName>
        <fullName evidence="3">Putative gamma-glutamylcyclotransferase</fullName>
    </recommendedName>
</protein>
<evidence type="ECO:0000256" key="3">
    <source>
        <dbReference type="ARBA" id="ARBA00030602"/>
    </source>
</evidence>
<dbReference type="PANTHER" id="PTHR31544">
    <property type="entry name" value="AIG2-LIKE PROTEIN D"/>
    <property type="match status" value="1"/>
</dbReference>
<feature type="compositionally biased region" description="Low complexity" evidence="4">
    <location>
        <begin position="1"/>
        <end position="13"/>
    </location>
</feature>
<gene>
    <name evidence="6" type="ORF">ASPCADRAFT_135565</name>
</gene>
<feature type="domain" description="Gamma-glutamylcyclotransferase AIG2-like" evidence="5">
    <location>
        <begin position="43"/>
        <end position="158"/>
    </location>
</feature>
<keyword evidence="2" id="KW-0808">Transferase</keyword>
<dbReference type="PANTHER" id="PTHR31544:SF4">
    <property type="entry name" value="GAMMA-GLUTAMYLCYCLOTRANSFERASE-RELATED"/>
    <property type="match status" value="1"/>
</dbReference>
<dbReference type="Pfam" id="PF06094">
    <property type="entry name" value="GGACT"/>
    <property type="match status" value="1"/>
</dbReference>
<evidence type="ECO:0000256" key="1">
    <source>
        <dbReference type="ARBA" id="ARBA00008861"/>
    </source>
</evidence>
<proteinExistence type="inferred from homology"/>